<evidence type="ECO:0000313" key="4">
    <source>
        <dbReference type="EMBL" id="GEC84765.1"/>
    </source>
</evidence>
<reference evidence="4 5" key="1">
    <citation type="submission" date="2019-06" db="EMBL/GenBank/DDBJ databases">
        <title>Whole genome shotgun sequence of Corynebacterium variabile NBRC 15286.</title>
        <authorList>
            <person name="Hosoyama A."/>
            <person name="Uohara A."/>
            <person name="Ohji S."/>
            <person name="Ichikawa N."/>
        </authorList>
    </citation>
    <scope>NUCLEOTIDE SEQUENCE [LARGE SCALE GENOMIC DNA]</scope>
    <source>
        <strain evidence="4 5">NBRC 15286</strain>
    </source>
</reference>
<dbReference type="InterPro" id="IPR027417">
    <property type="entry name" value="P-loop_NTPase"/>
</dbReference>
<comment type="caution">
    <text evidence="4">The sequence shown here is derived from an EMBL/GenBank/DDBJ whole genome shotgun (WGS) entry which is preliminary data.</text>
</comment>
<evidence type="ECO:0000259" key="3">
    <source>
        <dbReference type="Pfam" id="PF13476"/>
    </source>
</evidence>
<dbReference type="Proteomes" id="UP000319986">
    <property type="component" value="Unassembled WGS sequence"/>
</dbReference>
<dbReference type="GeneID" id="82889165"/>
<dbReference type="EMBL" id="BJNT01000001">
    <property type="protein sequence ID" value="GEC84765.1"/>
    <property type="molecule type" value="Genomic_DNA"/>
</dbReference>
<dbReference type="AlphaFoldDB" id="A0A4Y4BVQ4"/>
<evidence type="ECO:0000256" key="1">
    <source>
        <dbReference type="SAM" id="Coils"/>
    </source>
</evidence>
<evidence type="ECO:0000313" key="5">
    <source>
        <dbReference type="Proteomes" id="UP000319986"/>
    </source>
</evidence>
<name>A0A4Y4BVQ4_9CORY</name>
<dbReference type="GO" id="GO:0016887">
    <property type="term" value="F:ATP hydrolysis activity"/>
    <property type="evidence" value="ECO:0007669"/>
    <property type="project" value="InterPro"/>
</dbReference>
<dbReference type="PANTHER" id="PTHR41259:SF1">
    <property type="entry name" value="DOUBLE-STRAND BREAK REPAIR RAD50 ATPASE, PUTATIVE-RELATED"/>
    <property type="match status" value="1"/>
</dbReference>
<accession>A0A4Y4BVQ4</accession>
<feature type="domain" description="Rad50/SbcC-type AAA" evidence="3">
    <location>
        <begin position="6"/>
        <end position="79"/>
    </location>
</feature>
<feature type="coiled-coil region" evidence="1">
    <location>
        <begin position="542"/>
        <end position="569"/>
    </location>
</feature>
<dbReference type="RefSeq" id="WP_141327755.1">
    <property type="nucleotide sequence ID" value="NZ_BJNT01000001.1"/>
</dbReference>
<sequence>MLTLHSLTLDHVAGVDHAHLELPDSGVVVVHGPNEMGKTTLLTAFGLLLSEVGVNSKAARIKALKSATEDVATTVSADMTVAGHRLTILKSFNKSSGRCELTVTSPRRENLTGRQAAERFAELLSEGVDTQLIDALTIRQGASLDILAATGIPSLEQALGGDSPADDEAAGAGAGAAAGTGTADGAGALIGRITEEYLRYFTPGGRPSKELKAVTDALAAAEADHDAATGRYTQAQNLITELGQLTVEKTAVAKQEPVAAEAAVEAEKTLAEGRAAVAELDGLHRTVTTAAGVRDLADQRARARADRISALADAEKTVAALTVEVQEAEKAAEQEEQTTGDLGKRRSAARRRSRVATAWAARVEALSRRQDAGSRVADLADRIARATGIADEVRDLKRSVDDSPVTDKVLASLRSADAALCQAVTVRDAVATTVEVAGPADGTVTVDREPRELVGGSATVHVTGRQEIGLGDWTVTVTPSRDVSEVSEEVTRARADLDRLLVAAGVEDLTAAEAAAAARQDAAEEHREAVLRLTQVTGTGTVDDLRNRHERAAAEVEELGTRADEALQRIHDEDPEGAVVLPGVPGADTGDEITATSAELTDEADAALREAERIQEDITRVTRAGAAVRLEGRKTELERATAGRDRLAATLAADREQRDDASLDSELAEAATALAEAREALAEAESRTGVIDIGTLTSLAEGATSRMRRLRERAEETGHAVSRVTGALGEHAGVAEEVEDTRTAVERAEREHRRVSAQAEAAALLYSEVQEALARARERYEAPLRATVERLARTLYGSEVDFEFGDDLGPSRRTLDNVTLDTTQLSGGAREQLSVLTRLAVADLVGGGDAVPVIIDDALGFSDRGRIDRMNVVLDTLGRDHQIIVLTCDLDRFDGISGATLVPMRQVLAG</sequence>
<dbReference type="Gene3D" id="3.40.50.300">
    <property type="entry name" value="P-loop containing nucleotide triphosphate hydrolases"/>
    <property type="match status" value="2"/>
</dbReference>
<feature type="coiled-coil region" evidence="1">
    <location>
        <begin position="731"/>
        <end position="779"/>
    </location>
</feature>
<gene>
    <name evidence="4" type="ORF">CVA01_00790</name>
</gene>
<proteinExistence type="predicted"/>
<feature type="region of interest" description="Disordered" evidence="2">
    <location>
        <begin position="329"/>
        <end position="349"/>
    </location>
</feature>
<dbReference type="SUPFAM" id="SSF52540">
    <property type="entry name" value="P-loop containing nucleoside triphosphate hydrolases"/>
    <property type="match status" value="1"/>
</dbReference>
<organism evidence="4 5">
    <name type="scientific">Corynebacterium variabile</name>
    <dbReference type="NCBI Taxonomy" id="1727"/>
    <lineage>
        <taxon>Bacteria</taxon>
        <taxon>Bacillati</taxon>
        <taxon>Actinomycetota</taxon>
        <taxon>Actinomycetes</taxon>
        <taxon>Mycobacteriales</taxon>
        <taxon>Corynebacteriaceae</taxon>
        <taxon>Corynebacterium</taxon>
    </lineage>
</organism>
<dbReference type="GO" id="GO:0006302">
    <property type="term" value="P:double-strand break repair"/>
    <property type="evidence" value="ECO:0007669"/>
    <property type="project" value="InterPro"/>
</dbReference>
<dbReference type="PANTHER" id="PTHR41259">
    <property type="entry name" value="DOUBLE-STRAND BREAK REPAIR RAD50 ATPASE, PUTATIVE-RELATED"/>
    <property type="match status" value="1"/>
</dbReference>
<dbReference type="Pfam" id="PF13476">
    <property type="entry name" value="AAA_23"/>
    <property type="match status" value="1"/>
</dbReference>
<feature type="region of interest" description="Disordered" evidence="2">
    <location>
        <begin position="158"/>
        <end position="178"/>
    </location>
</feature>
<feature type="coiled-coil region" evidence="1">
    <location>
        <begin position="597"/>
        <end position="624"/>
    </location>
</feature>
<evidence type="ECO:0000256" key="2">
    <source>
        <dbReference type="SAM" id="MobiDB-lite"/>
    </source>
</evidence>
<dbReference type="InterPro" id="IPR038729">
    <property type="entry name" value="Rad50/SbcC_AAA"/>
</dbReference>
<protein>
    <recommendedName>
        <fullName evidence="3">Rad50/SbcC-type AAA domain-containing protein</fullName>
    </recommendedName>
</protein>
<keyword evidence="1" id="KW-0175">Coiled coil</keyword>